<dbReference type="InterPro" id="IPR011059">
    <property type="entry name" value="Metal-dep_hydrolase_composite"/>
</dbReference>
<dbReference type="STRING" id="1353009.A0A1Y2IN07"/>
<evidence type="ECO:0000313" key="2">
    <source>
        <dbReference type="EMBL" id="OSD02024.1"/>
    </source>
</evidence>
<proteinExistence type="predicted"/>
<dbReference type="Proteomes" id="UP000193067">
    <property type="component" value="Unassembled WGS sequence"/>
</dbReference>
<organism evidence="2 3">
    <name type="scientific">Trametes coccinea (strain BRFM310)</name>
    <name type="common">Pycnoporus coccineus</name>
    <dbReference type="NCBI Taxonomy" id="1353009"/>
    <lineage>
        <taxon>Eukaryota</taxon>
        <taxon>Fungi</taxon>
        <taxon>Dikarya</taxon>
        <taxon>Basidiomycota</taxon>
        <taxon>Agaricomycotina</taxon>
        <taxon>Agaricomycetes</taxon>
        <taxon>Polyporales</taxon>
        <taxon>Polyporaceae</taxon>
        <taxon>Trametes</taxon>
    </lineage>
</organism>
<dbReference type="Gene3D" id="2.120.10.30">
    <property type="entry name" value="TolB, C-terminal domain"/>
    <property type="match status" value="1"/>
</dbReference>
<dbReference type="PANTHER" id="PTHR43135:SF3">
    <property type="entry name" value="ALPHA-D-RIBOSE 1-METHYLPHOSPHONATE 5-TRIPHOSPHATE DIPHOSPHATASE"/>
    <property type="match status" value="1"/>
</dbReference>
<dbReference type="InterPro" id="IPR006680">
    <property type="entry name" value="Amidohydro-rel"/>
</dbReference>
<name>A0A1Y2IN07_TRAC3</name>
<dbReference type="OrthoDB" id="194468at2759"/>
<dbReference type="InterPro" id="IPR032466">
    <property type="entry name" value="Metal_Hydrolase"/>
</dbReference>
<sequence>MALPAEKTSGQLLDCASLPRRPYTPRFSRLVRTGLLITSAILLSTLLPMPWSPTGFLTSSQDHTESSSTVNADPSEQWQDNIWPLREQTPWDISTDFPFPRSLEYDVTEGTWLRLDVHPKTGEIIFDMLGDIYCLSADAYSEVRLETEMRSKAVPVLLGVPHDSDPHFSPEGDAIVFRSDAELGVENIWIKEWKGCEESDIRPIRPIDNELMQALQLKDQEDELLASGVRETPERKKRRLLREGRYGAQRVTNETYRWVSDARFHPSGTKVVATKWYTSARSLGAGEAWEYDIPDVSMTAIKAGSGKRLVGRTLPVGWPPAYYGEQQVGPEQFIWWGNDTLIFSKNVIDTNGAWTYSKDVHKGIYSIFAVNLTSQRTITLVDSFPGGATRPELSRDGRTLAFVRRVRDKEALVLKDLETGTIRNIWHGLTYDLSVVSAPMGTYPSFAFTPKDDAIIIWAAGQIYHVPLSTNRLGERVLDGEPKIIPFTAHIEKRLAETRASKTNIKAVETSETQRVYAFHELRVDESGEKAVFQAAGATYVQQVGEDVQAQRVPALHPDAPYYSPSFVPGTSDLVIHARWSDVNFTTLEVANITSGKAYELTGLPLGRYYSPILCSCSGRDRQIAFVRTGGDYLTGEIVATAHASLYIGDLTLPSGSDLDKTPEIVVKHIKAVPSEIDTDDMTLTQLHFLEKNKKLLVQESRRAFVIDLAAGPDEFGDYAHETLATGLTSDELVIPLPSSSSKSRTPAAIVDFFHVYYVPAAEPDDPIWSKPANATKGLTRLSVDGGHSITWSGDGSRLFWFLGPWLHYVDVSQLDACAKAARRDTNTFGIECTKKLPKFQEVVVEYASDVARLKEEAAAFAAEKYGDTAKENADFFVIANATLVTMETGDLKADILRDAVLVTRNGEIEAIVGVHDAVIPYGATVLDVEGGYVVPGFIDVHAHWNGFDTMYPAKSWEMETFLAYGVTTLHNPSADTVLAFSERFRLERGQLVGPRIFQTGTIIYGAGAAGYHQDIVDMDEAKSALLRIKVEGGPSSFSYKNYNLPSRASRQRLLLAARNLSMLCVPEGGMNYDWDQTYIVDGMTTVEHALPIPVLYDDVLTLFAMSGTGSTPTHIVNYGGVMGEQYIWANEDIPDNTKLRRFGRHDILEGLSESTARPKNSYQVFNTSISTAKMVHRGLKAHIGAHGEPPIGVNYHAEMFFTKAGGLNNYEVLRAATSDAAITLGIFDSVGSLTPGKLADFVVYPPGVDLLEGDISGTRDIRFVARGGRVWEATTMTEVWPVPGRRQSLPPLNAE</sequence>
<dbReference type="InterPro" id="IPR011042">
    <property type="entry name" value="6-blade_b-propeller_TolB-like"/>
</dbReference>
<accession>A0A1Y2IN07</accession>
<dbReference type="SUPFAM" id="SSF51556">
    <property type="entry name" value="Metallo-dependent hydrolases"/>
    <property type="match status" value="1"/>
</dbReference>
<dbReference type="Pfam" id="PF01979">
    <property type="entry name" value="Amidohydro_1"/>
    <property type="match status" value="1"/>
</dbReference>
<protein>
    <recommendedName>
        <fullName evidence="1">Amidohydrolase-related domain-containing protein</fullName>
    </recommendedName>
</protein>
<gene>
    <name evidence="2" type="ORF">PYCCODRAFT_1435709</name>
</gene>
<reference evidence="2 3" key="1">
    <citation type="journal article" date="2015" name="Biotechnol. Biofuels">
        <title>Enhanced degradation of softwood versus hardwood by the white-rot fungus Pycnoporus coccineus.</title>
        <authorList>
            <person name="Couturier M."/>
            <person name="Navarro D."/>
            <person name="Chevret D."/>
            <person name="Henrissat B."/>
            <person name="Piumi F."/>
            <person name="Ruiz-Duenas F.J."/>
            <person name="Martinez A.T."/>
            <person name="Grigoriev I.V."/>
            <person name="Riley R."/>
            <person name="Lipzen A."/>
            <person name="Berrin J.G."/>
            <person name="Master E.R."/>
            <person name="Rosso M.N."/>
        </authorList>
    </citation>
    <scope>NUCLEOTIDE SEQUENCE [LARGE SCALE GENOMIC DNA]</scope>
    <source>
        <strain evidence="2 3">BRFM310</strain>
    </source>
</reference>
<evidence type="ECO:0000313" key="3">
    <source>
        <dbReference type="Proteomes" id="UP000193067"/>
    </source>
</evidence>
<dbReference type="InterPro" id="IPR051781">
    <property type="entry name" value="Metallo-dep_Hydrolase"/>
</dbReference>
<dbReference type="PANTHER" id="PTHR43135">
    <property type="entry name" value="ALPHA-D-RIBOSE 1-METHYLPHOSPHONATE 5-TRIPHOSPHATE DIPHOSPHATASE"/>
    <property type="match status" value="1"/>
</dbReference>
<dbReference type="SUPFAM" id="SSF82171">
    <property type="entry name" value="DPP6 N-terminal domain-like"/>
    <property type="match status" value="1"/>
</dbReference>
<dbReference type="EMBL" id="KZ084107">
    <property type="protein sequence ID" value="OSD02024.1"/>
    <property type="molecule type" value="Genomic_DNA"/>
</dbReference>
<keyword evidence="3" id="KW-1185">Reference proteome</keyword>
<evidence type="ECO:0000259" key="1">
    <source>
        <dbReference type="Pfam" id="PF01979"/>
    </source>
</evidence>
<dbReference type="Gene3D" id="3.40.50.10910">
    <property type="entry name" value="Amidohydrolase"/>
    <property type="match status" value="1"/>
</dbReference>
<dbReference type="SUPFAM" id="SSF51338">
    <property type="entry name" value="Composite domain of metallo-dependent hydrolases"/>
    <property type="match status" value="1"/>
</dbReference>
<dbReference type="Gene3D" id="3.30.110.90">
    <property type="entry name" value="Amidohydrolase"/>
    <property type="match status" value="1"/>
</dbReference>
<feature type="domain" description="Amidohydrolase-related" evidence="1">
    <location>
        <begin position="1204"/>
        <end position="1267"/>
    </location>
</feature>
<dbReference type="Gene3D" id="1.20.58.520">
    <property type="entry name" value="Amidohydrolase"/>
    <property type="match status" value="1"/>
</dbReference>
<dbReference type="GO" id="GO:0016810">
    <property type="term" value="F:hydrolase activity, acting on carbon-nitrogen (but not peptide) bonds"/>
    <property type="evidence" value="ECO:0007669"/>
    <property type="project" value="InterPro"/>
</dbReference>
<dbReference type="Gene3D" id="2.30.40.10">
    <property type="entry name" value="Urease, subunit C, domain 1"/>
    <property type="match status" value="1"/>
</dbReference>